<dbReference type="EMBL" id="CAXLJM020000019">
    <property type="protein sequence ID" value="CAL8085605.1"/>
    <property type="molecule type" value="Genomic_DNA"/>
</dbReference>
<proteinExistence type="predicted"/>
<gene>
    <name evidence="1" type="ORF">ODALV1_LOCUS6167</name>
</gene>
<evidence type="ECO:0008006" key="3">
    <source>
        <dbReference type="Google" id="ProtNLM"/>
    </source>
</evidence>
<evidence type="ECO:0000313" key="2">
    <source>
        <dbReference type="Proteomes" id="UP001642540"/>
    </source>
</evidence>
<sequence>MDQQEPEDFSGCATSTTEKTSISSSRRAIWTLKSINCDADIEALIASGVKCFVDLDESIRLRFYFNKFEVSTGGNDKEVYRYLSLWVDVVPREGDGNQVQTVVPEVEEGLSFTVKVNRLTRSLDFDYVHLFETGVTIKSQEDRNGVLVENYFFNYYNEKMNSGEFQLSSEDTMSFELVVTRVHPKTSHCAEEASGPVSYGEALSSLFCNWDLVNPSGSKNQFEMKLVAKDHVKLDAKNFLLAARDHALLRKKEEDTDSKSSYHSDDSAEITRDCWFDQEKFLRAILEWIYLGELSESSGELVQEIVDGICSIDQVNDMTQLLVEEASRMTYGFAIIDPFDSEKMELRAKVGKKLTMERINEFVQEFGDIVATMLDYD</sequence>
<keyword evidence="2" id="KW-1185">Reference proteome</keyword>
<name>A0ABP1Q180_9HEXA</name>
<accession>A0ABP1Q180</accession>
<protein>
    <recommendedName>
        <fullName evidence="3">BTB domain-containing protein</fullName>
    </recommendedName>
</protein>
<reference evidence="1 2" key="1">
    <citation type="submission" date="2024-08" db="EMBL/GenBank/DDBJ databases">
        <authorList>
            <person name="Cucini C."/>
            <person name="Frati F."/>
        </authorList>
    </citation>
    <scope>NUCLEOTIDE SEQUENCE [LARGE SCALE GENOMIC DNA]</scope>
</reference>
<comment type="caution">
    <text evidence="1">The sequence shown here is derived from an EMBL/GenBank/DDBJ whole genome shotgun (WGS) entry which is preliminary data.</text>
</comment>
<evidence type="ECO:0000313" key="1">
    <source>
        <dbReference type="EMBL" id="CAL8085605.1"/>
    </source>
</evidence>
<organism evidence="1 2">
    <name type="scientific">Orchesella dallaii</name>
    <dbReference type="NCBI Taxonomy" id="48710"/>
    <lineage>
        <taxon>Eukaryota</taxon>
        <taxon>Metazoa</taxon>
        <taxon>Ecdysozoa</taxon>
        <taxon>Arthropoda</taxon>
        <taxon>Hexapoda</taxon>
        <taxon>Collembola</taxon>
        <taxon>Entomobryomorpha</taxon>
        <taxon>Entomobryoidea</taxon>
        <taxon>Orchesellidae</taxon>
        <taxon>Orchesellinae</taxon>
        <taxon>Orchesella</taxon>
    </lineage>
</organism>
<dbReference type="Proteomes" id="UP001642540">
    <property type="component" value="Unassembled WGS sequence"/>
</dbReference>